<dbReference type="OrthoDB" id="1917254at2759"/>
<accession>A0A8K0DK10</accession>
<dbReference type="EMBL" id="VOIH02000012">
    <property type="protein sequence ID" value="KAF3431871.1"/>
    <property type="molecule type" value="Genomic_DNA"/>
</dbReference>
<name>A0A8K0DK10_9ROSA</name>
<evidence type="ECO:0000313" key="1">
    <source>
        <dbReference type="EMBL" id="KAF3431871.1"/>
    </source>
</evidence>
<dbReference type="AlphaFoldDB" id="A0A8K0DK10"/>
<dbReference type="Proteomes" id="UP000796880">
    <property type="component" value="Unassembled WGS sequence"/>
</dbReference>
<protein>
    <submittedName>
        <fullName evidence="1">Uncharacterized protein</fullName>
    </submittedName>
</protein>
<reference evidence="1" key="1">
    <citation type="submission" date="2020-03" db="EMBL/GenBank/DDBJ databases">
        <title>A high-quality chromosome-level genome assembly of a woody plant with both climbing and erect habits, Rhamnella rubrinervis.</title>
        <authorList>
            <person name="Lu Z."/>
            <person name="Yang Y."/>
            <person name="Zhu X."/>
            <person name="Sun Y."/>
        </authorList>
    </citation>
    <scope>NUCLEOTIDE SEQUENCE</scope>
    <source>
        <strain evidence="1">BYM</strain>
        <tissue evidence="1">Leaf</tissue>
    </source>
</reference>
<evidence type="ECO:0000313" key="2">
    <source>
        <dbReference type="Proteomes" id="UP000796880"/>
    </source>
</evidence>
<keyword evidence="2" id="KW-1185">Reference proteome</keyword>
<dbReference type="PANTHER" id="PTHR33384">
    <property type="entry name" value="EXPRESSED PROTEIN"/>
    <property type="match status" value="1"/>
</dbReference>
<proteinExistence type="predicted"/>
<comment type="caution">
    <text evidence="1">The sequence shown here is derived from an EMBL/GenBank/DDBJ whole genome shotgun (WGS) entry which is preliminary data.</text>
</comment>
<dbReference type="PANTHER" id="PTHR33384:SF1">
    <property type="entry name" value="EXPRESSED PROTEIN"/>
    <property type="match status" value="1"/>
</dbReference>
<organism evidence="1 2">
    <name type="scientific">Rhamnella rubrinervis</name>
    <dbReference type="NCBI Taxonomy" id="2594499"/>
    <lineage>
        <taxon>Eukaryota</taxon>
        <taxon>Viridiplantae</taxon>
        <taxon>Streptophyta</taxon>
        <taxon>Embryophyta</taxon>
        <taxon>Tracheophyta</taxon>
        <taxon>Spermatophyta</taxon>
        <taxon>Magnoliopsida</taxon>
        <taxon>eudicotyledons</taxon>
        <taxon>Gunneridae</taxon>
        <taxon>Pentapetalae</taxon>
        <taxon>rosids</taxon>
        <taxon>fabids</taxon>
        <taxon>Rosales</taxon>
        <taxon>Rhamnaceae</taxon>
        <taxon>rhamnoid group</taxon>
        <taxon>Rhamneae</taxon>
        <taxon>Rhamnella</taxon>
    </lineage>
</organism>
<gene>
    <name evidence="1" type="ORF">FNV43_RR26607</name>
</gene>
<sequence>MNQCGIQQNVFSSVCEEMRSSSMDRRDPVVCPKPRRLGLLNATVHDHPIRSLRWHISHQAELCDSRAGSDLLDIILTKGGYGMEVEQQSSCTQIVSSPPFFCGSPPSRVANPLIQDARFGDEKITLLSPLSPVPPPNGCSAASPSTSARKGGCVRANFGNKPAVRIEGFDCLDRDQRNCSIPALA</sequence>